<accession>A0A8K0IJ94</accession>
<dbReference type="EMBL" id="CM017880">
    <property type="protein sequence ID" value="KAG1360747.1"/>
    <property type="molecule type" value="Genomic_DNA"/>
</dbReference>
<protein>
    <submittedName>
        <fullName evidence="1">Uncharacterized protein</fullName>
    </submittedName>
</protein>
<gene>
    <name evidence="1" type="ORF">COCNU_09G002100</name>
</gene>
<dbReference type="Proteomes" id="UP000797356">
    <property type="component" value="Chromosome 9"/>
</dbReference>
<name>A0A8K0IJ94_COCNU</name>
<organism evidence="1 2">
    <name type="scientific">Cocos nucifera</name>
    <name type="common">Coconut palm</name>
    <dbReference type="NCBI Taxonomy" id="13894"/>
    <lineage>
        <taxon>Eukaryota</taxon>
        <taxon>Viridiplantae</taxon>
        <taxon>Streptophyta</taxon>
        <taxon>Embryophyta</taxon>
        <taxon>Tracheophyta</taxon>
        <taxon>Spermatophyta</taxon>
        <taxon>Magnoliopsida</taxon>
        <taxon>Liliopsida</taxon>
        <taxon>Arecaceae</taxon>
        <taxon>Arecoideae</taxon>
        <taxon>Cocoseae</taxon>
        <taxon>Attaleinae</taxon>
        <taxon>Cocos</taxon>
    </lineage>
</organism>
<reference evidence="1" key="2">
    <citation type="submission" date="2019-07" db="EMBL/GenBank/DDBJ databases">
        <authorList>
            <person name="Yang Y."/>
            <person name="Bocs S."/>
            <person name="Baudouin L."/>
        </authorList>
    </citation>
    <scope>NUCLEOTIDE SEQUENCE</scope>
    <source>
        <tissue evidence="1">Spear leaf of Hainan Tall coconut</tissue>
    </source>
</reference>
<sequence>MEEYKASDDFRFKVSEGAAFAYHIGSKDYLKKVKESFPEVDFSHIVLSVRESSNDQDKEEGEATPSALATPLGVIIVVSPAPKAPALADIEAPNLDKVQVNVLLRKFLLRLLPRILRKT</sequence>
<evidence type="ECO:0000313" key="2">
    <source>
        <dbReference type="Proteomes" id="UP000797356"/>
    </source>
</evidence>
<keyword evidence="2" id="KW-1185">Reference proteome</keyword>
<proteinExistence type="predicted"/>
<evidence type="ECO:0000313" key="1">
    <source>
        <dbReference type="EMBL" id="KAG1360747.1"/>
    </source>
</evidence>
<comment type="caution">
    <text evidence="1">The sequence shown here is derived from an EMBL/GenBank/DDBJ whole genome shotgun (WGS) entry which is preliminary data.</text>
</comment>
<reference evidence="1" key="1">
    <citation type="journal article" date="2017" name="Gigascience">
        <title>The genome draft of coconut (Cocos nucifera).</title>
        <authorList>
            <person name="Xiao Y."/>
            <person name="Xu P."/>
            <person name="Fan H."/>
            <person name="Baudouin L."/>
            <person name="Xia W."/>
            <person name="Bocs S."/>
            <person name="Xu J."/>
            <person name="Li Q."/>
            <person name="Guo A."/>
            <person name="Zhou L."/>
            <person name="Li J."/>
            <person name="Wu Y."/>
            <person name="Ma Z."/>
            <person name="Armero A."/>
            <person name="Issali A.E."/>
            <person name="Liu N."/>
            <person name="Peng M."/>
            <person name="Yang Y."/>
        </authorList>
    </citation>
    <scope>NUCLEOTIDE SEQUENCE</scope>
    <source>
        <tissue evidence="1">Spear leaf of Hainan Tall coconut</tissue>
    </source>
</reference>
<dbReference type="AlphaFoldDB" id="A0A8K0IJ94"/>